<evidence type="ECO:0000313" key="2">
    <source>
        <dbReference type="Proteomes" id="UP000198393"/>
    </source>
</evidence>
<protein>
    <submittedName>
        <fullName evidence="1">Gliding motility-associated C-terminal domain-containing protein</fullName>
    </submittedName>
</protein>
<dbReference type="EMBL" id="FZPD01000004">
    <property type="protein sequence ID" value="SNT20903.1"/>
    <property type="molecule type" value="Genomic_DNA"/>
</dbReference>
<dbReference type="Pfam" id="PF17963">
    <property type="entry name" value="Big_9"/>
    <property type="match status" value="6"/>
</dbReference>
<dbReference type="GO" id="GO:0009653">
    <property type="term" value="P:anatomical structure morphogenesis"/>
    <property type="evidence" value="ECO:0007669"/>
    <property type="project" value="TreeGrafter"/>
</dbReference>
<proteinExistence type="predicted"/>
<name>A0A239KTH0_EKHLU</name>
<dbReference type="Proteomes" id="UP000198393">
    <property type="component" value="Unassembled WGS sequence"/>
</dbReference>
<gene>
    <name evidence="1" type="ORF">SAMN05421640_2868</name>
</gene>
<organism evidence="1 2">
    <name type="scientific">Ekhidna lutea</name>
    <dbReference type="NCBI Taxonomy" id="447679"/>
    <lineage>
        <taxon>Bacteria</taxon>
        <taxon>Pseudomonadati</taxon>
        <taxon>Bacteroidota</taxon>
        <taxon>Cytophagia</taxon>
        <taxon>Cytophagales</taxon>
        <taxon>Reichenbachiellaceae</taxon>
        <taxon>Ekhidna</taxon>
    </lineage>
</organism>
<dbReference type="NCBIfam" id="NF012211">
    <property type="entry name" value="tand_rpt_95"/>
    <property type="match status" value="6"/>
</dbReference>
<dbReference type="OrthoDB" id="9805017at2"/>
<dbReference type="PANTHER" id="PTHR45739:SF11">
    <property type="entry name" value="FRAS1-RELATED EXTRACELLULAR MATRIX PROTEIN 1-LIKE ISOFORM X1"/>
    <property type="match status" value="1"/>
</dbReference>
<reference evidence="1 2" key="1">
    <citation type="submission" date="2017-06" db="EMBL/GenBank/DDBJ databases">
        <authorList>
            <person name="Kim H.J."/>
            <person name="Triplett B.A."/>
        </authorList>
    </citation>
    <scope>NUCLEOTIDE SEQUENCE [LARGE SCALE GENOMIC DNA]</scope>
    <source>
        <strain evidence="1 2">DSM 19307</strain>
    </source>
</reference>
<keyword evidence="2" id="KW-1185">Reference proteome</keyword>
<dbReference type="Gene3D" id="2.60.40.3440">
    <property type="match status" value="3"/>
</dbReference>
<dbReference type="NCBIfam" id="TIGR04131">
    <property type="entry name" value="Bac_Flav_CTERM"/>
    <property type="match status" value="1"/>
</dbReference>
<accession>A0A239KTH0</accession>
<feature type="non-terminal residue" evidence="1">
    <location>
        <position position="1"/>
    </location>
</feature>
<dbReference type="InterPro" id="IPR026341">
    <property type="entry name" value="T9SS_type_B"/>
</dbReference>
<dbReference type="Gene3D" id="2.60.40.2810">
    <property type="match status" value="2"/>
</dbReference>
<sequence length="738" mass="77021">TLTLNADGSFDYEHDGSETTVDSFTYKVNDGTVDGNTVTVTLNITPQNDIPVAADDAATVDEGATVSIDVVANDSDADGSLNLGTITIVSSPSNGSLVDNGDGTISYTHDDSETTNDSFTYTINDNEGATSNVATVTITINPVDDTANETPVAMDDAATVDEGATVSIDVVANDSDADGSLNLGTITIVSSPSKGTLVDNGDGTISYTHDDSETTSDSFTYTINDNEGATSNVATVTITVNPVDDTVNEVPVAMDDAATVDEGATVSIDVVANDSDVDGSLNLGTITIVSSLSNGSLVDNGDGTISYTHDDSETTNDSFTYTINDNEGATSNVATVTITINPVDDTANETPVAMDDAATVDEGATVSIDVVANDSDADGSLNLGTITIVSSSSNGSLVDNGDGTISYTHDDSETTSDSFTYTIDDNEGATSNVATVTITVNPVDDTANEAPVANDDSAEIDQGLSVVINVVANDLDSDGTLDLGSIVIVSSPSNGTLMDNVDGSITYQHDNSETISDSFTYTIDDDEGATSNVATVTITVNPNNTMSNESPLAENDFAELDEGTSVIINVSINDSDSDGTLDLNSIRVDSNPVNGTLVVNGDGTISYNHDGSKTTNDSFTYTINDNEGVTSNVAMVTINIIPVIEVPDAFTPNNDGVNDGWIIPNIEEFPDNVVKIFNRWGNEIITIRQYNNTTNVWESQSNGRLQVGSDRVPDGTYFYLIQLEEGRKPLSGFVIVNR</sequence>
<dbReference type="InterPro" id="IPR051561">
    <property type="entry name" value="FRAS1_ECM"/>
</dbReference>
<dbReference type="RefSeq" id="WP_144017434.1">
    <property type="nucleotide sequence ID" value="NZ_FZPD01000004.1"/>
</dbReference>
<dbReference type="AlphaFoldDB" id="A0A239KTH0"/>
<evidence type="ECO:0000313" key="1">
    <source>
        <dbReference type="EMBL" id="SNT20903.1"/>
    </source>
</evidence>
<dbReference type="PANTHER" id="PTHR45739">
    <property type="entry name" value="MATRIX PROTEIN, PUTATIVE-RELATED"/>
    <property type="match status" value="1"/>
</dbReference>
<dbReference type="Pfam" id="PF13585">
    <property type="entry name" value="CHU_C"/>
    <property type="match status" value="1"/>
</dbReference>